<accession>A0A381QP97</accession>
<dbReference type="InterPro" id="IPR017438">
    <property type="entry name" value="ATP-NAD_kinase_N"/>
</dbReference>
<keyword evidence="4" id="KW-0520">NAD</keyword>
<dbReference type="Gene3D" id="3.40.50.10330">
    <property type="entry name" value="Probable inorganic polyphosphate/atp-NAD kinase, domain 1"/>
    <property type="match status" value="1"/>
</dbReference>
<gene>
    <name evidence="5" type="ORF">METZ01_LOCUS34035</name>
</gene>
<evidence type="ECO:0008006" key="6">
    <source>
        <dbReference type="Google" id="ProtNLM"/>
    </source>
</evidence>
<dbReference type="InterPro" id="IPR016064">
    <property type="entry name" value="NAD/diacylglycerol_kinase_sf"/>
</dbReference>
<dbReference type="EMBL" id="UINC01001458">
    <property type="protein sequence ID" value="SUZ81181.1"/>
    <property type="molecule type" value="Genomic_DNA"/>
</dbReference>
<proteinExistence type="inferred from homology"/>
<reference evidence="5" key="1">
    <citation type="submission" date="2018-05" db="EMBL/GenBank/DDBJ databases">
        <authorList>
            <person name="Lanie J.A."/>
            <person name="Ng W.-L."/>
            <person name="Kazmierczak K.M."/>
            <person name="Andrzejewski T.M."/>
            <person name="Davidsen T.M."/>
            <person name="Wayne K.J."/>
            <person name="Tettelin H."/>
            <person name="Glass J.I."/>
            <person name="Rusch D."/>
            <person name="Podicherti R."/>
            <person name="Tsui H.-C.T."/>
            <person name="Winkler M.E."/>
        </authorList>
    </citation>
    <scope>NUCLEOTIDE SEQUENCE</scope>
</reference>
<dbReference type="Pfam" id="PF20143">
    <property type="entry name" value="NAD_kinase_C"/>
    <property type="match status" value="1"/>
</dbReference>
<protein>
    <recommendedName>
        <fullName evidence="6">NAD kinase</fullName>
    </recommendedName>
</protein>
<dbReference type="HAMAP" id="MF_00361">
    <property type="entry name" value="NAD_kinase"/>
    <property type="match status" value="1"/>
</dbReference>
<name>A0A381QP97_9ZZZZ</name>
<dbReference type="GO" id="GO:0006741">
    <property type="term" value="P:NADP+ biosynthetic process"/>
    <property type="evidence" value="ECO:0007669"/>
    <property type="project" value="InterPro"/>
</dbReference>
<keyword evidence="3" id="KW-0521">NADP</keyword>
<evidence type="ECO:0000256" key="1">
    <source>
        <dbReference type="ARBA" id="ARBA00022679"/>
    </source>
</evidence>
<dbReference type="PANTHER" id="PTHR20275">
    <property type="entry name" value="NAD KINASE"/>
    <property type="match status" value="1"/>
</dbReference>
<evidence type="ECO:0000313" key="5">
    <source>
        <dbReference type="EMBL" id="SUZ81181.1"/>
    </source>
</evidence>
<dbReference type="Pfam" id="PF01513">
    <property type="entry name" value="NAD_kinase"/>
    <property type="match status" value="1"/>
</dbReference>
<dbReference type="SUPFAM" id="SSF111331">
    <property type="entry name" value="NAD kinase/diacylglycerol kinase-like"/>
    <property type="match status" value="1"/>
</dbReference>
<dbReference type="GO" id="GO:0019674">
    <property type="term" value="P:NAD+ metabolic process"/>
    <property type="evidence" value="ECO:0007669"/>
    <property type="project" value="InterPro"/>
</dbReference>
<sequence length="296" mass="31808">MNTKSFNRVGLVGRQGNPNVIDSLQSVRKLLEEIGVECVVESDTALMLEMVDLVTENRADLGRDCDLIVVVGGDGSILGVARDLAHTGVPILGVNRGGLGFLADIAPNQIERQGREVLLGEYRVEKHFLLDMNVHSNGKVEGSSPALNDIVVNAGTMSRMMDFSLFVDDEFVYRQRSDGLIIATPTGSTAYSLSAGGPIMHPGLDAIVVVPMFPHTLTSRPLVVRGDSKIRVELGDAADAPMVSADSQVDFALKAGDHVEIQKHPYPLNLAYPIGHSFFDACRSKLDWASRLGGGS</sequence>
<dbReference type="GO" id="GO:0003951">
    <property type="term" value="F:NAD+ kinase activity"/>
    <property type="evidence" value="ECO:0007669"/>
    <property type="project" value="InterPro"/>
</dbReference>
<dbReference type="NCBIfam" id="NF002306">
    <property type="entry name" value="PRK01231.1"/>
    <property type="match status" value="1"/>
</dbReference>
<dbReference type="InterPro" id="IPR002504">
    <property type="entry name" value="NADK"/>
</dbReference>
<evidence type="ECO:0000256" key="4">
    <source>
        <dbReference type="ARBA" id="ARBA00023027"/>
    </source>
</evidence>
<dbReference type="Gene3D" id="2.60.200.30">
    <property type="entry name" value="Probable inorganic polyphosphate/atp-NAD kinase, domain 2"/>
    <property type="match status" value="1"/>
</dbReference>
<dbReference type="InterPro" id="IPR017437">
    <property type="entry name" value="ATP-NAD_kinase_PpnK-typ_C"/>
</dbReference>
<dbReference type="PANTHER" id="PTHR20275:SF0">
    <property type="entry name" value="NAD KINASE"/>
    <property type="match status" value="1"/>
</dbReference>
<keyword evidence="1" id="KW-0808">Transferase</keyword>
<evidence type="ECO:0000256" key="3">
    <source>
        <dbReference type="ARBA" id="ARBA00022857"/>
    </source>
</evidence>
<evidence type="ECO:0000256" key="2">
    <source>
        <dbReference type="ARBA" id="ARBA00022777"/>
    </source>
</evidence>
<dbReference type="AlphaFoldDB" id="A0A381QP97"/>
<keyword evidence="2" id="KW-0418">Kinase</keyword>
<organism evidence="5">
    <name type="scientific">marine metagenome</name>
    <dbReference type="NCBI Taxonomy" id="408172"/>
    <lineage>
        <taxon>unclassified sequences</taxon>
        <taxon>metagenomes</taxon>
        <taxon>ecological metagenomes</taxon>
    </lineage>
</organism>